<organism evidence="1">
    <name type="scientific">Lepeophtheirus salmonis</name>
    <name type="common">Salmon louse</name>
    <name type="synonym">Caligus salmonis</name>
    <dbReference type="NCBI Taxonomy" id="72036"/>
    <lineage>
        <taxon>Eukaryota</taxon>
        <taxon>Metazoa</taxon>
        <taxon>Ecdysozoa</taxon>
        <taxon>Arthropoda</taxon>
        <taxon>Crustacea</taxon>
        <taxon>Multicrustacea</taxon>
        <taxon>Hexanauplia</taxon>
        <taxon>Copepoda</taxon>
        <taxon>Siphonostomatoida</taxon>
        <taxon>Caligidae</taxon>
        <taxon>Lepeophtheirus</taxon>
    </lineage>
</organism>
<sequence length="48" mass="5305">MCTKHYCLLLGFHSRGSAQYGDEFLINACARLRTRLEAVIDAGGVSFL</sequence>
<protein>
    <submittedName>
        <fullName evidence="1">Uncharacterized protein</fullName>
    </submittedName>
</protein>
<evidence type="ECO:0000313" key="1">
    <source>
        <dbReference type="EMBL" id="CDW28341.1"/>
    </source>
</evidence>
<reference evidence="1" key="1">
    <citation type="submission" date="2014-05" db="EMBL/GenBank/DDBJ databases">
        <authorList>
            <person name="Chronopoulou M."/>
        </authorList>
    </citation>
    <scope>NUCLEOTIDE SEQUENCE</scope>
    <source>
        <tissue evidence="1">Whole organism</tissue>
    </source>
</reference>
<name>A0A0K2TSJ1_LEPSM</name>
<dbReference type="AlphaFoldDB" id="A0A0K2TSJ1"/>
<dbReference type="EMBL" id="HACA01010980">
    <property type="protein sequence ID" value="CDW28341.1"/>
    <property type="molecule type" value="Transcribed_RNA"/>
</dbReference>
<accession>A0A0K2TSJ1</accession>
<proteinExistence type="predicted"/>